<reference evidence="1" key="1">
    <citation type="submission" date="2018-02" db="EMBL/GenBank/DDBJ databases">
        <title>Rhizophora mucronata_Transcriptome.</title>
        <authorList>
            <person name="Meera S.P."/>
            <person name="Sreeshan A."/>
            <person name="Augustine A."/>
        </authorList>
    </citation>
    <scope>NUCLEOTIDE SEQUENCE</scope>
    <source>
        <tissue evidence="1">Leaf</tissue>
    </source>
</reference>
<dbReference type="EMBL" id="GGEC01091792">
    <property type="protein sequence ID" value="MBX72276.1"/>
    <property type="molecule type" value="Transcribed_RNA"/>
</dbReference>
<evidence type="ECO:0000313" key="1">
    <source>
        <dbReference type="EMBL" id="MBX72276.1"/>
    </source>
</evidence>
<dbReference type="AlphaFoldDB" id="A0A2P2QZ28"/>
<accession>A0A2P2QZ28</accession>
<proteinExistence type="predicted"/>
<protein>
    <submittedName>
        <fullName evidence="1">Uncharacterized protein</fullName>
    </submittedName>
</protein>
<organism evidence="1">
    <name type="scientific">Rhizophora mucronata</name>
    <name type="common">Asiatic mangrove</name>
    <dbReference type="NCBI Taxonomy" id="61149"/>
    <lineage>
        <taxon>Eukaryota</taxon>
        <taxon>Viridiplantae</taxon>
        <taxon>Streptophyta</taxon>
        <taxon>Embryophyta</taxon>
        <taxon>Tracheophyta</taxon>
        <taxon>Spermatophyta</taxon>
        <taxon>Magnoliopsida</taxon>
        <taxon>eudicotyledons</taxon>
        <taxon>Gunneridae</taxon>
        <taxon>Pentapetalae</taxon>
        <taxon>rosids</taxon>
        <taxon>fabids</taxon>
        <taxon>Malpighiales</taxon>
        <taxon>Rhizophoraceae</taxon>
        <taxon>Rhizophora</taxon>
    </lineage>
</organism>
<sequence length="40" mass="4775">MDRQTKRNKSDSCIIWITEKNSIFMNYLGDRTHLKQMTGI</sequence>
<name>A0A2P2QZ28_RHIMU</name>